<dbReference type="PANTHER" id="PTHR24421:SF10">
    <property type="entry name" value="NITRATE_NITRITE SENSOR PROTEIN NARQ"/>
    <property type="match status" value="1"/>
</dbReference>
<keyword evidence="6 13" id="KW-0418">Kinase</keyword>
<protein>
    <recommendedName>
        <fullName evidence="2">histidine kinase</fullName>
        <ecNumber evidence="2">2.7.13.3</ecNumber>
    </recommendedName>
</protein>
<dbReference type="InterPro" id="IPR013656">
    <property type="entry name" value="PAS_4"/>
</dbReference>
<dbReference type="OrthoDB" id="290376at2"/>
<dbReference type="KEGG" id="lcre:Pla8534_04350"/>
<accession>A0A518DLH5</accession>
<feature type="coiled-coil region" evidence="9">
    <location>
        <begin position="133"/>
        <end position="182"/>
    </location>
</feature>
<dbReference type="GO" id="GO:0005524">
    <property type="term" value="F:ATP binding"/>
    <property type="evidence" value="ECO:0007669"/>
    <property type="project" value="UniProtKB-KW"/>
</dbReference>
<evidence type="ECO:0000313" key="14">
    <source>
        <dbReference type="Proteomes" id="UP000317648"/>
    </source>
</evidence>
<feature type="domain" description="PAS fold-4" evidence="12">
    <location>
        <begin position="34"/>
        <end position="134"/>
    </location>
</feature>
<dbReference type="EMBL" id="CP036433">
    <property type="protein sequence ID" value="QDU92687.1"/>
    <property type="molecule type" value="Genomic_DNA"/>
</dbReference>
<keyword evidence="3" id="KW-0597">Phosphoprotein</keyword>
<dbReference type="RefSeq" id="WP_145048856.1">
    <property type="nucleotide sequence ID" value="NZ_CP036433.1"/>
</dbReference>
<evidence type="ECO:0000259" key="12">
    <source>
        <dbReference type="Pfam" id="PF08448"/>
    </source>
</evidence>
<evidence type="ECO:0000256" key="5">
    <source>
        <dbReference type="ARBA" id="ARBA00022741"/>
    </source>
</evidence>
<keyword evidence="14" id="KW-1185">Reference proteome</keyword>
<keyword evidence="4 13" id="KW-0808">Transferase</keyword>
<evidence type="ECO:0000259" key="10">
    <source>
        <dbReference type="Pfam" id="PF02518"/>
    </source>
</evidence>
<dbReference type="PANTHER" id="PTHR24421">
    <property type="entry name" value="NITRATE/NITRITE SENSOR PROTEIN NARX-RELATED"/>
    <property type="match status" value="1"/>
</dbReference>
<evidence type="ECO:0000259" key="11">
    <source>
        <dbReference type="Pfam" id="PF07730"/>
    </source>
</evidence>
<evidence type="ECO:0000256" key="3">
    <source>
        <dbReference type="ARBA" id="ARBA00022553"/>
    </source>
</evidence>
<feature type="domain" description="Histidine kinase/HSP90-like ATPase" evidence="10">
    <location>
        <begin position="287"/>
        <end position="376"/>
    </location>
</feature>
<dbReference type="SUPFAM" id="SSF55874">
    <property type="entry name" value="ATPase domain of HSP90 chaperone/DNA topoisomerase II/histidine kinase"/>
    <property type="match status" value="1"/>
</dbReference>
<dbReference type="InterPro" id="IPR036890">
    <property type="entry name" value="HATPase_C_sf"/>
</dbReference>
<dbReference type="Proteomes" id="UP000317648">
    <property type="component" value="Chromosome"/>
</dbReference>
<dbReference type="EC" id="2.7.13.3" evidence="2"/>
<dbReference type="InterPro" id="IPR003594">
    <property type="entry name" value="HATPase_dom"/>
</dbReference>
<organism evidence="13 14">
    <name type="scientific">Lignipirellula cremea</name>
    <dbReference type="NCBI Taxonomy" id="2528010"/>
    <lineage>
        <taxon>Bacteria</taxon>
        <taxon>Pseudomonadati</taxon>
        <taxon>Planctomycetota</taxon>
        <taxon>Planctomycetia</taxon>
        <taxon>Pirellulales</taxon>
        <taxon>Pirellulaceae</taxon>
        <taxon>Lignipirellula</taxon>
    </lineage>
</organism>
<dbReference type="GO" id="GO:0000155">
    <property type="term" value="F:phosphorelay sensor kinase activity"/>
    <property type="evidence" value="ECO:0007669"/>
    <property type="project" value="InterPro"/>
</dbReference>
<dbReference type="GO" id="GO:0046983">
    <property type="term" value="F:protein dimerization activity"/>
    <property type="evidence" value="ECO:0007669"/>
    <property type="project" value="InterPro"/>
</dbReference>
<keyword evidence="8" id="KW-0902">Two-component regulatory system</keyword>
<evidence type="ECO:0000256" key="6">
    <source>
        <dbReference type="ARBA" id="ARBA00022777"/>
    </source>
</evidence>
<dbReference type="GO" id="GO:0016020">
    <property type="term" value="C:membrane"/>
    <property type="evidence" value="ECO:0007669"/>
    <property type="project" value="InterPro"/>
</dbReference>
<keyword evidence="5" id="KW-0547">Nucleotide-binding</keyword>
<dbReference type="InterPro" id="IPR011712">
    <property type="entry name" value="Sig_transdc_His_kin_sub3_dim/P"/>
</dbReference>
<dbReference type="CDD" id="cd16917">
    <property type="entry name" value="HATPase_UhpB-NarQ-NarX-like"/>
    <property type="match status" value="1"/>
</dbReference>
<dbReference type="SUPFAM" id="SSF55785">
    <property type="entry name" value="PYP-like sensor domain (PAS domain)"/>
    <property type="match status" value="1"/>
</dbReference>
<feature type="domain" description="Signal transduction histidine kinase subgroup 3 dimerisation and phosphoacceptor" evidence="11">
    <location>
        <begin position="183"/>
        <end position="246"/>
    </location>
</feature>
<sequence length="383" mass="42831">MSSLNVSAYEKVKQEIAILERAHAESEERWRTLLDNVGDFVLLVDRDGKIESINRTRPDQPSVVGTFGREYILPEYHAIVNAARAQCFEGIRPEEVLVQTIQEGLWFSIRMAPIYEGDMVTKVLAICADTTERRKAEIALNEANELLEDRVEERTRELSVINQLLREQRERLRNLLDMQNRDRQLIAFEIHDGMVQDMTAAAMYMESFGDLLENGPAADAHRKGLGLLRDAIAEARALISGLRPPILEGEGLQAAVQSLVDEFAVRHQFTVDLEWDASILRLAPALETAIYRGIQEALHNALQHGETDRAAVVVRRQAERVNVQVSDQGCGFEVENAGKKRHGLKGIRERANVLGGASRITSHVGQGSTVELDMPLIDALSPE</sequence>
<dbReference type="Pfam" id="PF08448">
    <property type="entry name" value="PAS_4"/>
    <property type="match status" value="1"/>
</dbReference>
<dbReference type="NCBIfam" id="TIGR00229">
    <property type="entry name" value="sensory_box"/>
    <property type="match status" value="1"/>
</dbReference>
<dbReference type="Pfam" id="PF02518">
    <property type="entry name" value="HATPase_c"/>
    <property type="match status" value="1"/>
</dbReference>
<evidence type="ECO:0000256" key="8">
    <source>
        <dbReference type="ARBA" id="ARBA00023012"/>
    </source>
</evidence>
<reference evidence="13 14" key="1">
    <citation type="submission" date="2019-02" db="EMBL/GenBank/DDBJ databases">
        <title>Deep-cultivation of Planctomycetes and their phenomic and genomic characterization uncovers novel biology.</title>
        <authorList>
            <person name="Wiegand S."/>
            <person name="Jogler M."/>
            <person name="Boedeker C."/>
            <person name="Pinto D."/>
            <person name="Vollmers J."/>
            <person name="Rivas-Marin E."/>
            <person name="Kohn T."/>
            <person name="Peeters S.H."/>
            <person name="Heuer A."/>
            <person name="Rast P."/>
            <person name="Oberbeckmann S."/>
            <person name="Bunk B."/>
            <person name="Jeske O."/>
            <person name="Meyerdierks A."/>
            <person name="Storesund J.E."/>
            <person name="Kallscheuer N."/>
            <person name="Luecker S."/>
            <person name="Lage O.M."/>
            <person name="Pohl T."/>
            <person name="Merkel B.J."/>
            <person name="Hornburger P."/>
            <person name="Mueller R.-W."/>
            <person name="Bruemmer F."/>
            <person name="Labrenz M."/>
            <person name="Spormann A.M."/>
            <person name="Op den Camp H."/>
            <person name="Overmann J."/>
            <person name="Amann R."/>
            <person name="Jetten M.S.M."/>
            <person name="Mascher T."/>
            <person name="Medema M.H."/>
            <person name="Devos D.P."/>
            <person name="Kaster A.-K."/>
            <person name="Ovreas L."/>
            <person name="Rohde M."/>
            <person name="Galperin M.Y."/>
            <person name="Jogler C."/>
        </authorList>
    </citation>
    <scope>NUCLEOTIDE SEQUENCE [LARGE SCALE GENOMIC DNA]</scope>
    <source>
        <strain evidence="13 14">Pla85_3_4</strain>
    </source>
</reference>
<keyword evidence="7" id="KW-0067">ATP-binding</keyword>
<comment type="catalytic activity">
    <reaction evidence="1">
        <text>ATP + protein L-histidine = ADP + protein N-phospho-L-histidine.</text>
        <dbReference type="EC" id="2.7.13.3"/>
    </reaction>
</comment>
<proteinExistence type="predicted"/>
<gene>
    <name evidence="13" type="primary">liaS_1</name>
    <name evidence="13" type="ORF">Pla8534_04350</name>
</gene>
<dbReference type="InterPro" id="IPR050482">
    <property type="entry name" value="Sensor_HK_TwoCompSys"/>
</dbReference>
<dbReference type="InterPro" id="IPR035965">
    <property type="entry name" value="PAS-like_dom_sf"/>
</dbReference>
<dbReference type="Pfam" id="PF07730">
    <property type="entry name" value="HisKA_3"/>
    <property type="match status" value="1"/>
</dbReference>
<dbReference type="AlphaFoldDB" id="A0A518DLH5"/>
<evidence type="ECO:0000256" key="9">
    <source>
        <dbReference type="SAM" id="Coils"/>
    </source>
</evidence>
<dbReference type="Gene3D" id="3.30.565.10">
    <property type="entry name" value="Histidine kinase-like ATPase, C-terminal domain"/>
    <property type="match status" value="1"/>
</dbReference>
<evidence type="ECO:0000256" key="4">
    <source>
        <dbReference type="ARBA" id="ARBA00022679"/>
    </source>
</evidence>
<evidence type="ECO:0000256" key="1">
    <source>
        <dbReference type="ARBA" id="ARBA00000085"/>
    </source>
</evidence>
<name>A0A518DLH5_9BACT</name>
<keyword evidence="9" id="KW-0175">Coiled coil</keyword>
<evidence type="ECO:0000256" key="7">
    <source>
        <dbReference type="ARBA" id="ARBA00022840"/>
    </source>
</evidence>
<evidence type="ECO:0000256" key="2">
    <source>
        <dbReference type="ARBA" id="ARBA00012438"/>
    </source>
</evidence>
<evidence type="ECO:0000313" key="13">
    <source>
        <dbReference type="EMBL" id="QDU92687.1"/>
    </source>
</evidence>
<dbReference type="Gene3D" id="1.20.5.1930">
    <property type="match status" value="1"/>
</dbReference>
<dbReference type="Gene3D" id="3.30.450.20">
    <property type="entry name" value="PAS domain"/>
    <property type="match status" value="1"/>
</dbReference>
<dbReference type="InterPro" id="IPR000014">
    <property type="entry name" value="PAS"/>
</dbReference>